<gene>
    <name evidence="3" type="ORF">GCM10010307_20670</name>
</gene>
<evidence type="ECO:0000313" key="3">
    <source>
        <dbReference type="EMBL" id="GAA2629666.1"/>
    </source>
</evidence>
<evidence type="ECO:0000256" key="1">
    <source>
        <dbReference type="SAM" id="MobiDB-lite"/>
    </source>
</evidence>
<proteinExistence type="predicted"/>
<feature type="region of interest" description="Disordered" evidence="1">
    <location>
        <begin position="1"/>
        <end position="24"/>
    </location>
</feature>
<name>A0ABN3QLJ1_9ACTN</name>
<feature type="transmembrane region" description="Helical" evidence="2">
    <location>
        <begin position="77"/>
        <end position="95"/>
    </location>
</feature>
<feature type="transmembrane region" description="Helical" evidence="2">
    <location>
        <begin position="400"/>
        <end position="418"/>
    </location>
</feature>
<dbReference type="Proteomes" id="UP001500151">
    <property type="component" value="Unassembled WGS sequence"/>
</dbReference>
<feature type="transmembrane region" description="Helical" evidence="2">
    <location>
        <begin position="374"/>
        <end position="393"/>
    </location>
</feature>
<evidence type="ECO:0000256" key="2">
    <source>
        <dbReference type="SAM" id="Phobius"/>
    </source>
</evidence>
<feature type="transmembrane region" description="Helical" evidence="2">
    <location>
        <begin position="41"/>
        <end position="57"/>
    </location>
</feature>
<feature type="transmembrane region" description="Helical" evidence="2">
    <location>
        <begin position="182"/>
        <end position="202"/>
    </location>
</feature>
<feature type="transmembrane region" description="Helical" evidence="2">
    <location>
        <begin position="229"/>
        <end position="248"/>
    </location>
</feature>
<comment type="caution">
    <text evidence="3">The sequence shown here is derived from an EMBL/GenBank/DDBJ whole genome shotgun (WGS) entry which is preliminary data.</text>
</comment>
<keyword evidence="2" id="KW-1133">Transmembrane helix</keyword>
<feature type="transmembrane region" description="Helical" evidence="2">
    <location>
        <begin position="276"/>
        <end position="306"/>
    </location>
</feature>
<feature type="transmembrane region" description="Helical" evidence="2">
    <location>
        <begin position="313"/>
        <end position="333"/>
    </location>
</feature>
<keyword evidence="2" id="KW-0812">Transmembrane</keyword>
<keyword evidence="2" id="KW-0472">Membrane</keyword>
<feature type="transmembrane region" description="Helical" evidence="2">
    <location>
        <begin position="424"/>
        <end position="443"/>
    </location>
</feature>
<sequence>MDKRPTLMSGRITSRTSTESRRPDASVWARSRRRRTAARQWVARAALPIALTLWLVSLRDVELREMGDLGLLQVLPVLFWVALGLLALGFCVALSDRRTGSGWFAGYVLGLIAVLHATPTLLYPTLRYGWAWKHVAVVDAMIRNGGDVPNADKLSIYNQWPGFFHINALFLQATGLESSLGYAAWTPPVYNALLLVPLLVLYRAVTRDRRLIWGAAWIFYSCSWVGQDYFAPQAFAFLLCVTLIALVLRQLPSSAPPRPSSPGGGVGSTTWSAGRLAMVVLIIGVIACSHPLTPLMLISALVALSLPRGNRRVTLPVLACAVLLTGAWDATIARPYVSENLEDFLGALVHPDANVVSGLAALGTAAPGQVQVSWIDRGLSAAVFLLAVLAFLARPWVRRTGFPLLVVAPLPVLTANAYGGEMIFRAYLFALPAAVFLIAALLFPWGRRPLLRALVVYPLLLAMIGGLVFGYYGKEAASYFTKDEVAASNFVTATAPPGSLIVSLTSDVSSLHMYYDKHPRVQLDEQELEDRKRLVRDPLAGLEPFIEEATAREPAYIVLSRAQAAALYLYGTLPADTMQRLESAMSKEQGFTRIYDNKDAVVYRYQNPDEEEQ</sequence>
<organism evidence="3 4">
    <name type="scientific">Streptomyces vastus</name>
    <dbReference type="NCBI Taxonomy" id="285451"/>
    <lineage>
        <taxon>Bacteria</taxon>
        <taxon>Bacillati</taxon>
        <taxon>Actinomycetota</taxon>
        <taxon>Actinomycetes</taxon>
        <taxon>Kitasatosporales</taxon>
        <taxon>Streptomycetaceae</taxon>
        <taxon>Streptomyces</taxon>
    </lineage>
</organism>
<reference evidence="3 4" key="1">
    <citation type="journal article" date="2019" name="Int. J. Syst. Evol. Microbiol.">
        <title>The Global Catalogue of Microorganisms (GCM) 10K type strain sequencing project: providing services to taxonomists for standard genome sequencing and annotation.</title>
        <authorList>
            <consortium name="The Broad Institute Genomics Platform"/>
            <consortium name="The Broad Institute Genome Sequencing Center for Infectious Disease"/>
            <person name="Wu L."/>
            <person name="Ma J."/>
        </authorList>
    </citation>
    <scope>NUCLEOTIDE SEQUENCE [LARGE SCALE GENOMIC DNA]</scope>
    <source>
        <strain evidence="3 4">JCM 4524</strain>
    </source>
</reference>
<evidence type="ECO:0008006" key="5">
    <source>
        <dbReference type="Google" id="ProtNLM"/>
    </source>
</evidence>
<evidence type="ECO:0000313" key="4">
    <source>
        <dbReference type="Proteomes" id="UP001500151"/>
    </source>
</evidence>
<dbReference type="EMBL" id="BAAASJ010000022">
    <property type="protein sequence ID" value="GAA2629666.1"/>
    <property type="molecule type" value="Genomic_DNA"/>
</dbReference>
<keyword evidence="4" id="KW-1185">Reference proteome</keyword>
<feature type="transmembrane region" description="Helical" evidence="2">
    <location>
        <begin position="450"/>
        <end position="472"/>
    </location>
</feature>
<protein>
    <recommendedName>
        <fullName evidence="5">Glycosyltransferase</fullName>
    </recommendedName>
</protein>
<accession>A0ABN3QLJ1</accession>
<feature type="transmembrane region" description="Helical" evidence="2">
    <location>
        <begin position="102"/>
        <end position="123"/>
    </location>
</feature>